<dbReference type="ExpressionAtlas" id="A0A1D6NFA5">
    <property type="expression patterns" value="baseline"/>
</dbReference>
<dbReference type="EMBL" id="CM007649">
    <property type="protein sequence ID" value="ONM39156.1"/>
    <property type="molecule type" value="Genomic_DNA"/>
</dbReference>
<evidence type="ECO:0000256" key="1">
    <source>
        <dbReference type="ARBA" id="ARBA00004123"/>
    </source>
</evidence>
<evidence type="ECO:0000313" key="8">
    <source>
        <dbReference type="EMBL" id="ONM39156.1"/>
    </source>
</evidence>
<dbReference type="PANTHER" id="PTHR46567">
    <property type="entry name" value="MEDIATOR OF RNA POLYMERASE II TRANSCRIPTION SUBUNIT 12"/>
    <property type="match status" value="1"/>
</dbReference>
<dbReference type="InParanoid" id="A0A1D6NFA5"/>
<reference evidence="8" key="1">
    <citation type="submission" date="2015-12" db="EMBL/GenBank/DDBJ databases">
        <title>Update maize B73 reference genome by single molecule sequencing technologies.</title>
        <authorList>
            <consortium name="Maize Genome Sequencing Project"/>
            <person name="Ware D."/>
        </authorList>
    </citation>
    <scope>NUCLEOTIDE SEQUENCE [LARGE SCALE GENOMIC DNA]</scope>
    <source>
        <tissue evidence="8">Seedling</tissue>
    </source>
</reference>
<dbReference type="GO" id="GO:0016592">
    <property type="term" value="C:mediator complex"/>
    <property type="evidence" value="ECO:0007669"/>
    <property type="project" value="InterPro"/>
</dbReference>
<dbReference type="Pfam" id="PF09497">
    <property type="entry name" value="Med12"/>
    <property type="match status" value="1"/>
</dbReference>
<protein>
    <submittedName>
        <fullName evidence="8">RNA polymerase II transcription mediators</fullName>
    </submittedName>
</protein>
<comment type="subcellular location">
    <subcellularLocation>
        <location evidence="1">Nucleus</location>
    </subcellularLocation>
</comment>
<feature type="domain" description="Mediator complex subunit Med12" evidence="7">
    <location>
        <begin position="150"/>
        <end position="212"/>
    </location>
</feature>
<name>A0A1D6NFA5_MAIZE</name>
<feature type="region of interest" description="Disordered" evidence="6">
    <location>
        <begin position="266"/>
        <end position="290"/>
    </location>
</feature>
<dbReference type="SMR" id="A0A1D6NFA5"/>
<dbReference type="AlphaFoldDB" id="A0A1D6NFA5"/>
<organism evidence="8">
    <name type="scientific">Zea mays</name>
    <name type="common">Maize</name>
    <dbReference type="NCBI Taxonomy" id="4577"/>
    <lineage>
        <taxon>Eukaryota</taxon>
        <taxon>Viridiplantae</taxon>
        <taxon>Streptophyta</taxon>
        <taxon>Embryophyta</taxon>
        <taxon>Tracheophyta</taxon>
        <taxon>Spermatophyta</taxon>
        <taxon>Magnoliopsida</taxon>
        <taxon>Liliopsida</taxon>
        <taxon>Poales</taxon>
        <taxon>Poaceae</taxon>
        <taxon>PACMAD clade</taxon>
        <taxon>Panicoideae</taxon>
        <taxon>Andropogonodae</taxon>
        <taxon>Andropogoneae</taxon>
        <taxon>Tripsacinae</taxon>
        <taxon>Zea</taxon>
    </lineage>
</organism>
<evidence type="ECO:0000256" key="6">
    <source>
        <dbReference type="SAM" id="MobiDB-lite"/>
    </source>
</evidence>
<keyword evidence="5" id="KW-0539">Nucleus</keyword>
<keyword evidence="3" id="KW-0805">Transcription regulation</keyword>
<keyword evidence="4" id="KW-0804">Transcription</keyword>
<gene>
    <name evidence="8" type="ORF">ZEAMMB73_Zm00001d043822</name>
</gene>
<proteinExistence type="inferred from homology"/>
<dbReference type="InterPro" id="IPR019035">
    <property type="entry name" value="Mediator_Med12"/>
</dbReference>
<evidence type="ECO:0000256" key="4">
    <source>
        <dbReference type="ARBA" id="ARBA00023163"/>
    </source>
</evidence>
<sequence>MDEVTQAVENLKKEWGQAVSQLDENITAIESCGKTGKGTEEANYLPRLNGSAQDALQLLKSLQFQLGLLAQQLPTFDEVQSGQATLKSWDEQYKNMSSQRFFMYSFKFKSTIETNAALDFCNFPGKISKKMTSGQVYGVPLYGSLLIKPGVYPEQRPCNEDTRRKWIEALAQPNKRLCSLSEHVPHGYHRKSLFEGLIRYNVPLLRATWFIKVTYLNQLQTRQTPNSISVAGSDNQRSQWTKDVVEYLQHMLDEFCSKEGAFVHPSFREQSSPGPTAGTNQKKMKTEASPAAGDIEEHLVHFKWWYMVAK</sequence>
<accession>A0A1D6NFA5</accession>
<evidence type="ECO:0000256" key="2">
    <source>
        <dbReference type="ARBA" id="ARBA00010289"/>
    </source>
</evidence>
<dbReference type="SMART" id="SM01281">
    <property type="entry name" value="Med12"/>
    <property type="match status" value="1"/>
</dbReference>
<dbReference type="GO" id="GO:0006357">
    <property type="term" value="P:regulation of transcription by RNA polymerase II"/>
    <property type="evidence" value="ECO:0007669"/>
    <property type="project" value="InterPro"/>
</dbReference>
<evidence type="ECO:0000256" key="3">
    <source>
        <dbReference type="ARBA" id="ARBA00023015"/>
    </source>
</evidence>
<feature type="compositionally biased region" description="Polar residues" evidence="6">
    <location>
        <begin position="268"/>
        <end position="281"/>
    </location>
</feature>
<evidence type="ECO:0000256" key="5">
    <source>
        <dbReference type="ARBA" id="ARBA00023242"/>
    </source>
</evidence>
<evidence type="ECO:0000259" key="7">
    <source>
        <dbReference type="SMART" id="SM01281"/>
    </source>
</evidence>
<dbReference type="STRING" id="4577.A0A1D6NFA5"/>
<comment type="similarity">
    <text evidence="2">Belongs to the Mediator complex subunit 12 family.</text>
</comment>
<dbReference type="GO" id="GO:0003712">
    <property type="term" value="F:transcription coregulator activity"/>
    <property type="evidence" value="ECO:0007669"/>
    <property type="project" value="InterPro"/>
</dbReference>
<dbReference type="PANTHER" id="PTHR46567:SF1">
    <property type="entry name" value="MEDIATOR OF RNA POLYMERASE II TRANSCRIPTION SUBUNIT 12"/>
    <property type="match status" value="1"/>
</dbReference>